<dbReference type="EMBL" id="MU032350">
    <property type="protein sequence ID" value="KAF3762667.1"/>
    <property type="molecule type" value="Genomic_DNA"/>
</dbReference>
<evidence type="ECO:0000256" key="1">
    <source>
        <dbReference type="SAM" id="MobiDB-lite"/>
    </source>
</evidence>
<keyword evidence="2" id="KW-0472">Membrane</keyword>
<dbReference type="Proteomes" id="UP000803844">
    <property type="component" value="Unassembled WGS sequence"/>
</dbReference>
<accession>A0A9P4XWM1</accession>
<feature type="transmembrane region" description="Helical" evidence="2">
    <location>
        <begin position="82"/>
        <end position="103"/>
    </location>
</feature>
<proteinExistence type="predicted"/>
<comment type="caution">
    <text evidence="3">The sequence shown here is derived from an EMBL/GenBank/DDBJ whole genome shotgun (WGS) entry which is preliminary data.</text>
</comment>
<feature type="region of interest" description="Disordered" evidence="1">
    <location>
        <begin position="1"/>
        <end position="24"/>
    </location>
</feature>
<reference evidence="3" key="1">
    <citation type="journal article" date="2020" name="Phytopathology">
        <title>Genome sequence of the chestnut blight fungus Cryphonectria parasitica EP155: A fundamental resource for an archetypical invasive plant pathogen.</title>
        <authorList>
            <person name="Crouch J.A."/>
            <person name="Dawe A."/>
            <person name="Aerts A."/>
            <person name="Barry K."/>
            <person name="Churchill A.C.L."/>
            <person name="Grimwood J."/>
            <person name="Hillman B."/>
            <person name="Milgroom M.G."/>
            <person name="Pangilinan J."/>
            <person name="Smith M."/>
            <person name="Salamov A."/>
            <person name="Schmutz J."/>
            <person name="Yadav J."/>
            <person name="Grigoriev I.V."/>
            <person name="Nuss D."/>
        </authorList>
    </citation>
    <scope>NUCLEOTIDE SEQUENCE</scope>
    <source>
        <strain evidence="3">EP155</strain>
    </source>
</reference>
<organism evidence="3 4">
    <name type="scientific">Cryphonectria parasitica (strain ATCC 38755 / EP155)</name>
    <dbReference type="NCBI Taxonomy" id="660469"/>
    <lineage>
        <taxon>Eukaryota</taxon>
        <taxon>Fungi</taxon>
        <taxon>Dikarya</taxon>
        <taxon>Ascomycota</taxon>
        <taxon>Pezizomycotina</taxon>
        <taxon>Sordariomycetes</taxon>
        <taxon>Sordariomycetidae</taxon>
        <taxon>Diaporthales</taxon>
        <taxon>Cryphonectriaceae</taxon>
        <taxon>Cryphonectria-Endothia species complex</taxon>
        <taxon>Cryphonectria</taxon>
    </lineage>
</organism>
<evidence type="ECO:0000313" key="3">
    <source>
        <dbReference type="EMBL" id="KAF3762667.1"/>
    </source>
</evidence>
<keyword evidence="2" id="KW-1133">Transmembrane helix</keyword>
<keyword evidence="4" id="KW-1185">Reference proteome</keyword>
<sequence>MGVSMSLWNDSDTNLKTSPKPSLEKNIPAQSLRIQSKTLWLFSDRVWPIPQSRANAPLVGVAAHDRDQILNDFSENSTSGRVGGFLIIALLIITTGLIIVAMLGKDQSLESVELVTDITACVKR</sequence>
<name>A0A9P4XWM1_CRYP1</name>
<evidence type="ECO:0000313" key="4">
    <source>
        <dbReference type="Proteomes" id="UP000803844"/>
    </source>
</evidence>
<dbReference type="RefSeq" id="XP_040773646.1">
    <property type="nucleotide sequence ID" value="XM_040920808.1"/>
</dbReference>
<feature type="compositionally biased region" description="Polar residues" evidence="1">
    <location>
        <begin position="1"/>
        <end position="20"/>
    </location>
</feature>
<evidence type="ECO:0000256" key="2">
    <source>
        <dbReference type="SAM" id="Phobius"/>
    </source>
</evidence>
<dbReference type="AlphaFoldDB" id="A0A9P4XWM1"/>
<dbReference type="GeneID" id="63837937"/>
<protein>
    <submittedName>
        <fullName evidence="3">Uncharacterized protein</fullName>
    </submittedName>
</protein>
<gene>
    <name evidence="3" type="ORF">M406DRAFT_333039</name>
</gene>
<keyword evidence="2" id="KW-0812">Transmembrane</keyword>